<proteinExistence type="predicted"/>
<evidence type="ECO:0000313" key="2">
    <source>
        <dbReference type="EMBL" id="EXJ62397.1"/>
    </source>
</evidence>
<feature type="region of interest" description="Disordered" evidence="1">
    <location>
        <begin position="132"/>
        <end position="241"/>
    </location>
</feature>
<feature type="compositionally biased region" description="Acidic residues" evidence="1">
    <location>
        <begin position="357"/>
        <end position="371"/>
    </location>
</feature>
<dbReference type="HOGENOM" id="CLU_745973_0_0_1"/>
<dbReference type="Proteomes" id="UP000019473">
    <property type="component" value="Unassembled WGS sequence"/>
</dbReference>
<feature type="compositionally biased region" description="Polar residues" evidence="1">
    <location>
        <begin position="332"/>
        <end position="353"/>
    </location>
</feature>
<gene>
    <name evidence="2" type="ORF">A1O7_02832</name>
</gene>
<feature type="compositionally biased region" description="Polar residues" evidence="1">
    <location>
        <begin position="228"/>
        <end position="237"/>
    </location>
</feature>
<dbReference type="GeneID" id="19177436"/>
<dbReference type="RefSeq" id="XP_007755051.1">
    <property type="nucleotide sequence ID" value="XM_007756861.1"/>
</dbReference>
<dbReference type="OrthoDB" id="4160759at2759"/>
<accession>W9W2W5</accession>
<dbReference type="VEuPathDB" id="FungiDB:A1O7_02832"/>
<dbReference type="EMBL" id="AMGW01000002">
    <property type="protein sequence ID" value="EXJ62397.1"/>
    <property type="molecule type" value="Genomic_DNA"/>
</dbReference>
<name>W9W2W5_9EURO</name>
<protein>
    <submittedName>
        <fullName evidence="2">Uncharacterized protein</fullName>
    </submittedName>
</protein>
<comment type="caution">
    <text evidence="2">The sequence shown here is derived from an EMBL/GenBank/DDBJ whole genome shotgun (WGS) entry which is preliminary data.</text>
</comment>
<reference evidence="2 3" key="1">
    <citation type="submission" date="2013-03" db="EMBL/GenBank/DDBJ databases">
        <title>The Genome Sequence of Cladophialophora yegresii CBS 114405.</title>
        <authorList>
            <consortium name="The Broad Institute Genomics Platform"/>
            <person name="Cuomo C."/>
            <person name="de Hoog S."/>
            <person name="Gorbushina A."/>
            <person name="Walker B."/>
            <person name="Young S.K."/>
            <person name="Zeng Q."/>
            <person name="Gargeya S."/>
            <person name="Fitzgerald M."/>
            <person name="Haas B."/>
            <person name="Abouelleil A."/>
            <person name="Allen A.W."/>
            <person name="Alvarado L."/>
            <person name="Arachchi H.M."/>
            <person name="Berlin A.M."/>
            <person name="Chapman S.B."/>
            <person name="Gainer-Dewar J."/>
            <person name="Goldberg J."/>
            <person name="Griggs A."/>
            <person name="Gujja S."/>
            <person name="Hansen M."/>
            <person name="Howarth C."/>
            <person name="Imamovic A."/>
            <person name="Ireland A."/>
            <person name="Larimer J."/>
            <person name="McCowan C."/>
            <person name="Murphy C."/>
            <person name="Pearson M."/>
            <person name="Poon T.W."/>
            <person name="Priest M."/>
            <person name="Roberts A."/>
            <person name="Saif S."/>
            <person name="Shea T."/>
            <person name="Sisk P."/>
            <person name="Sykes S."/>
            <person name="Wortman J."/>
            <person name="Nusbaum C."/>
            <person name="Birren B."/>
        </authorList>
    </citation>
    <scope>NUCLEOTIDE SEQUENCE [LARGE SCALE GENOMIC DNA]</scope>
    <source>
        <strain evidence="2 3">CBS 114405</strain>
    </source>
</reference>
<keyword evidence="3" id="KW-1185">Reference proteome</keyword>
<evidence type="ECO:0000313" key="3">
    <source>
        <dbReference type="Proteomes" id="UP000019473"/>
    </source>
</evidence>
<feature type="compositionally biased region" description="Basic residues" evidence="1">
    <location>
        <begin position="157"/>
        <end position="169"/>
    </location>
</feature>
<feature type="region of interest" description="Disordered" evidence="1">
    <location>
        <begin position="332"/>
        <end position="371"/>
    </location>
</feature>
<evidence type="ECO:0000256" key="1">
    <source>
        <dbReference type="SAM" id="MobiDB-lite"/>
    </source>
</evidence>
<organism evidence="2 3">
    <name type="scientific">Cladophialophora yegresii CBS 114405</name>
    <dbReference type="NCBI Taxonomy" id="1182544"/>
    <lineage>
        <taxon>Eukaryota</taxon>
        <taxon>Fungi</taxon>
        <taxon>Dikarya</taxon>
        <taxon>Ascomycota</taxon>
        <taxon>Pezizomycotina</taxon>
        <taxon>Eurotiomycetes</taxon>
        <taxon>Chaetothyriomycetidae</taxon>
        <taxon>Chaetothyriales</taxon>
        <taxon>Herpotrichiellaceae</taxon>
        <taxon>Cladophialophora</taxon>
    </lineage>
</organism>
<dbReference type="AlphaFoldDB" id="W9W2W5"/>
<sequence>MAYQDPEVAAFQEGDLFEHESGKRLKLVYREVKIQGRQDTHLRPYNPPRESLLFERADGIVDNSNCLPNYGLATGPRDMEMLVGVGTDGAEKSGEPWKNFKLLRPKLGSDADGTTEYESLGTLDEVRTNWNNRWSARSKPGEGDTAGPSGDGDGNKARGKNSTGRKRKSMQAPPRKTSARAGSLAESAGSRRSQSLGGMSAQPQALATHESLLGHGTPGAFGTHEQHGNQSTYNAQPSYPPPVSQYNKQYAGNPAFQQNTYASTINPNASTPYNGHQAQVQEYPQAMQQMPTFPYGTTPNYNFGGGMLDGSQMLQQPNSAFAQQMLANQLPYEQQTQPWPTGEQTHWQQQWDNGNDPGDETVDELDEHQFL</sequence>
<feature type="compositionally biased region" description="Polar residues" evidence="1">
    <location>
        <begin position="190"/>
        <end position="205"/>
    </location>
</feature>